<gene>
    <name evidence="1" type="ORF">GBM95_09675</name>
</gene>
<proteinExistence type="predicted"/>
<evidence type="ECO:0000313" key="1">
    <source>
        <dbReference type="EMBL" id="KAB7655319.1"/>
    </source>
</evidence>
<dbReference type="Proteomes" id="UP000430564">
    <property type="component" value="Unassembled WGS sequence"/>
</dbReference>
<comment type="caution">
    <text evidence="1">The sequence shown here is derived from an EMBL/GenBank/DDBJ whole genome shotgun (WGS) entry which is preliminary data.</text>
</comment>
<name>A0A6I1EI96_9BURK</name>
<evidence type="ECO:0000313" key="2">
    <source>
        <dbReference type="Proteomes" id="UP000430564"/>
    </source>
</evidence>
<dbReference type="EMBL" id="WEHX01000087">
    <property type="protein sequence ID" value="KAB7655319.1"/>
    <property type="molecule type" value="Genomic_DNA"/>
</dbReference>
<sequence>MKIKTVLGFAAVLGIAGGAVWGLGEWQKKSLPQPNQAWESVDVREVNLAFEASGRIRTLLKE</sequence>
<reference evidence="1 2" key="1">
    <citation type="submission" date="2019-10" db="EMBL/GenBank/DDBJ databases">
        <title>Genome diversity of Sutterella seckii.</title>
        <authorList>
            <person name="Chaplin A.V."/>
            <person name="Sokolova S.R."/>
            <person name="Mosin K.A."/>
            <person name="Ivanova E.L."/>
            <person name="Kochetkova T.O."/>
            <person name="Goltsov A.Y."/>
            <person name="Trofimov D.Y."/>
            <person name="Efimov B.A."/>
        </authorList>
    </citation>
    <scope>NUCLEOTIDE SEQUENCE [LARGE SCALE GENOMIC DNA]</scope>
    <source>
        <strain evidence="1 2">ASD393</strain>
    </source>
</reference>
<accession>A0A6I1EI96</accession>
<dbReference type="AlphaFoldDB" id="A0A6I1EI96"/>
<dbReference type="RefSeq" id="WP_152158910.1">
    <property type="nucleotide sequence ID" value="NZ_WEHX01000087.1"/>
</dbReference>
<protein>
    <submittedName>
        <fullName evidence="1">Uncharacterized protein</fullName>
    </submittedName>
</protein>
<organism evidence="1 2">
    <name type="scientific">Sutterella seckii</name>
    <dbReference type="NCBI Taxonomy" id="1944635"/>
    <lineage>
        <taxon>Bacteria</taxon>
        <taxon>Pseudomonadati</taxon>
        <taxon>Pseudomonadota</taxon>
        <taxon>Betaproteobacteria</taxon>
        <taxon>Burkholderiales</taxon>
        <taxon>Sutterellaceae</taxon>
        <taxon>Sutterella</taxon>
    </lineage>
</organism>